<dbReference type="PANTHER" id="PTHR32282:SF15">
    <property type="entry name" value="PENICILLIN-BINDING PROTEIN 1C"/>
    <property type="match status" value="1"/>
</dbReference>
<evidence type="ECO:0000256" key="5">
    <source>
        <dbReference type="ARBA" id="ARBA00022670"/>
    </source>
</evidence>
<keyword evidence="6" id="KW-0328">Glycosyltransferase</keyword>
<dbReference type="NCBIfam" id="TIGR02073">
    <property type="entry name" value="PBP_1c"/>
    <property type="match status" value="1"/>
</dbReference>
<dbReference type="RefSeq" id="WP_100714114.1">
    <property type="nucleotide sequence ID" value="NZ_NPDY01000009.1"/>
</dbReference>
<accession>A0A2M9ZJV3</accession>
<dbReference type="EC" id="2.4.99.28" evidence="10"/>
<evidence type="ECO:0000256" key="11">
    <source>
        <dbReference type="ARBA" id="ARBA00049902"/>
    </source>
</evidence>
<comment type="similarity">
    <text evidence="2">In the C-terminal section; belongs to the transpeptidase family.</text>
</comment>
<dbReference type="GO" id="GO:0008955">
    <property type="term" value="F:peptidoglycan glycosyltransferase activity"/>
    <property type="evidence" value="ECO:0007669"/>
    <property type="project" value="UniProtKB-EC"/>
</dbReference>
<evidence type="ECO:0000313" key="15">
    <source>
        <dbReference type="EMBL" id="PJZ69553.1"/>
    </source>
</evidence>
<dbReference type="Proteomes" id="UP000231990">
    <property type="component" value="Unassembled WGS sequence"/>
</dbReference>
<dbReference type="SUPFAM" id="SSF56601">
    <property type="entry name" value="beta-lactamase/transpeptidase-like"/>
    <property type="match status" value="1"/>
</dbReference>
<evidence type="ECO:0000313" key="16">
    <source>
        <dbReference type="EMBL" id="PJZ72320.1"/>
    </source>
</evidence>
<dbReference type="GO" id="GO:0030288">
    <property type="term" value="C:outer membrane-bounded periplasmic space"/>
    <property type="evidence" value="ECO:0007669"/>
    <property type="project" value="TreeGrafter"/>
</dbReference>
<dbReference type="Proteomes" id="UP000231962">
    <property type="component" value="Unassembled WGS sequence"/>
</dbReference>
<dbReference type="GO" id="GO:0004180">
    <property type="term" value="F:carboxypeptidase activity"/>
    <property type="evidence" value="ECO:0007669"/>
    <property type="project" value="UniProtKB-KW"/>
</dbReference>
<comment type="catalytic activity">
    <reaction evidence="11">
        <text>[GlcNAc-(1-&gt;4)-Mur2Ac(oyl-L-Ala-gamma-D-Glu-L-Lys-D-Ala-D-Ala)](n)-di-trans,octa-cis-undecaprenyl diphosphate + beta-D-GlcNAc-(1-&gt;4)-Mur2Ac(oyl-L-Ala-gamma-D-Glu-L-Lys-D-Ala-D-Ala)-di-trans,octa-cis-undecaprenyl diphosphate = [GlcNAc-(1-&gt;4)-Mur2Ac(oyl-L-Ala-gamma-D-Glu-L-Lys-D-Ala-D-Ala)](n+1)-di-trans,octa-cis-undecaprenyl diphosphate + di-trans,octa-cis-undecaprenyl diphosphate + H(+)</text>
        <dbReference type="Rhea" id="RHEA:23708"/>
        <dbReference type="Rhea" id="RHEA-COMP:9602"/>
        <dbReference type="Rhea" id="RHEA-COMP:9603"/>
        <dbReference type="ChEBI" id="CHEBI:15378"/>
        <dbReference type="ChEBI" id="CHEBI:58405"/>
        <dbReference type="ChEBI" id="CHEBI:60033"/>
        <dbReference type="ChEBI" id="CHEBI:78435"/>
        <dbReference type="EC" id="2.4.99.28"/>
    </reaction>
</comment>
<dbReference type="Gene3D" id="1.10.3810.10">
    <property type="entry name" value="Biosynthetic peptidoglycan transglycosylase-like"/>
    <property type="match status" value="1"/>
</dbReference>
<dbReference type="GO" id="GO:0006508">
    <property type="term" value="P:proteolysis"/>
    <property type="evidence" value="ECO:0007669"/>
    <property type="project" value="UniProtKB-KW"/>
</dbReference>
<evidence type="ECO:0000259" key="14">
    <source>
        <dbReference type="Pfam" id="PF06832"/>
    </source>
</evidence>
<dbReference type="GO" id="GO:0008658">
    <property type="term" value="F:penicillin binding"/>
    <property type="evidence" value="ECO:0007669"/>
    <property type="project" value="InterPro"/>
</dbReference>
<keyword evidence="9" id="KW-0511">Multifunctional enzyme</keyword>
<organism evidence="16 18">
    <name type="scientific">Leptospira perolatii</name>
    <dbReference type="NCBI Taxonomy" id="2023191"/>
    <lineage>
        <taxon>Bacteria</taxon>
        <taxon>Pseudomonadati</taxon>
        <taxon>Spirochaetota</taxon>
        <taxon>Spirochaetia</taxon>
        <taxon>Leptospirales</taxon>
        <taxon>Leptospiraceae</taxon>
        <taxon>Leptospira</taxon>
    </lineage>
</organism>
<dbReference type="InterPro" id="IPR012338">
    <property type="entry name" value="Beta-lactam/transpept-like"/>
</dbReference>
<dbReference type="Pfam" id="PF00905">
    <property type="entry name" value="Transpeptidase"/>
    <property type="match status" value="1"/>
</dbReference>
<evidence type="ECO:0000256" key="4">
    <source>
        <dbReference type="ARBA" id="ARBA00022645"/>
    </source>
</evidence>
<reference evidence="17 18" key="1">
    <citation type="submission" date="2017-07" db="EMBL/GenBank/DDBJ databases">
        <title>Leptospira spp. isolated from tropical soils.</title>
        <authorList>
            <person name="Thibeaux R."/>
            <person name="Iraola G."/>
            <person name="Ferres I."/>
            <person name="Bierque E."/>
            <person name="Girault D."/>
            <person name="Soupe-Gilbert M.-E."/>
            <person name="Picardeau M."/>
            <person name="Goarant C."/>
        </authorList>
    </citation>
    <scope>NUCLEOTIDE SEQUENCE [LARGE SCALE GENOMIC DNA]</scope>
    <source>
        <strain evidence="16 18">FH1-B-B1</strain>
        <strain evidence="15 17">FH1-B-C1</strain>
    </source>
</reference>
<comment type="similarity">
    <text evidence="3">In the N-terminal section; belongs to the glycosyltransferase 51 family.</text>
</comment>
<dbReference type="InterPro" id="IPR050396">
    <property type="entry name" value="Glycosyltr_51/Transpeptidase"/>
</dbReference>
<evidence type="ECO:0000313" key="18">
    <source>
        <dbReference type="Proteomes" id="UP000231990"/>
    </source>
</evidence>
<protein>
    <recommendedName>
        <fullName evidence="10">peptidoglycan glycosyltransferase</fullName>
        <ecNumber evidence="10">2.4.99.28</ecNumber>
    </recommendedName>
</protein>
<dbReference type="OrthoDB" id="343702at2"/>
<evidence type="ECO:0000256" key="8">
    <source>
        <dbReference type="ARBA" id="ARBA00022801"/>
    </source>
</evidence>
<evidence type="ECO:0000313" key="17">
    <source>
        <dbReference type="Proteomes" id="UP000231962"/>
    </source>
</evidence>
<dbReference type="EMBL" id="NPDZ01000011">
    <property type="protein sequence ID" value="PJZ72320.1"/>
    <property type="molecule type" value="Genomic_DNA"/>
</dbReference>
<dbReference type="InterPro" id="IPR001264">
    <property type="entry name" value="Glyco_trans_51"/>
</dbReference>
<evidence type="ECO:0000256" key="9">
    <source>
        <dbReference type="ARBA" id="ARBA00023268"/>
    </source>
</evidence>
<comment type="pathway">
    <text evidence="1">Cell wall biogenesis; peptidoglycan biosynthesis.</text>
</comment>
<dbReference type="AlphaFoldDB" id="A0A2M9ZJV3"/>
<name>A0A2M9ZJV3_9LEPT</name>
<keyword evidence="17" id="KW-1185">Reference proteome</keyword>
<keyword evidence="7" id="KW-0808">Transferase</keyword>
<feature type="domain" description="Glycosyl transferase family 51" evidence="13">
    <location>
        <begin position="62"/>
        <end position="219"/>
    </location>
</feature>
<dbReference type="InterPro" id="IPR036950">
    <property type="entry name" value="PBP_transglycosylase"/>
</dbReference>
<dbReference type="GO" id="GO:0009252">
    <property type="term" value="P:peptidoglycan biosynthetic process"/>
    <property type="evidence" value="ECO:0007669"/>
    <property type="project" value="InterPro"/>
</dbReference>
<evidence type="ECO:0000259" key="12">
    <source>
        <dbReference type="Pfam" id="PF00905"/>
    </source>
</evidence>
<dbReference type="Pfam" id="PF00912">
    <property type="entry name" value="Transgly"/>
    <property type="match status" value="1"/>
</dbReference>
<dbReference type="InterPro" id="IPR001460">
    <property type="entry name" value="PCN-bd_Tpept"/>
</dbReference>
<dbReference type="Gene3D" id="3.40.710.10">
    <property type="entry name" value="DD-peptidase/beta-lactamase superfamily"/>
    <property type="match status" value="1"/>
</dbReference>
<evidence type="ECO:0000256" key="3">
    <source>
        <dbReference type="ARBA" id="ARBA00007739"/>
    </source>
</evidence>
<dbReference type="Pfam" id="PF06832">
    <property type="entry name" value="BiPBP_C"/>
    <property type="match status" value="1"/>
</dbReference>
<sequence length="709" mass="79983">MLLPFKSGALKAEVLVSELLDSYGEEGKVPSFREFKNWVRPSEGILLDRNGFNLHSIRLNHKTRMLEWVEEREINETFLFALLAQEDKRFLEHSGVDKIALFAAMKDWIFSGRKRGASTITMQLAGILLGSKPGGRTLFDKWKQMELAWALEDSWTKAQIAEAYWNLIPFRGQSVGLRAASREIFGVDPSSLSSEESVLLVSLLRNPNIKEQKWAERACSLSKKIAQPEFCDRYASIIQNSKVKIRQGTFDSRTIAYHATYRIFKSKEAPVSKLRTGIFRSTLDVRVQTKSLESMERVLLELKDKNAKEGGVLVLENKTGAVVAYIGNSKISSEHYLMDAIQSKRQAGSTLKPFLYGFAFQKNVLLPDSILLDQPTQWELLGGVYKPTNYEGRYLGPIPAKVALASSLNIPAVKVLDMVGVPEFVSLLNELGFSQLQRPDFYGLSLALGTADVSLWELTNAFRTIANEGYWNEPTFDPDEAAANLFAWETEKETAFRKVLEPRAAGLVSEILSSRENRAPTFQWENHLATRFFTAAKTGTSQDMRDNWCVGFSKNYTVGVWIGNMNGEPMHDVSGVSGAAPLWKEVIHIVEDLRPKQNLVADTFVSKESIERIFYANQNKYQNGMSVQIVYPATGNIFALDPEIPAESERIRFRSNSVNRELEWILNGVRIAKNEEGFVDWKPKRGGFMLSVRDPKDGKILDTVAFQVR</sequence>
<feature type="domain" description="Penicillin-binding C-terminal" evidence="14">
    <location>
        <begin position="622"/>
        <end position="704"/>
    </location>
</feature>
<dbReference type="SUPFAM" id="SSF53955">
    <property type="entry name" value="Lysozyme-like"/>
    <property type="match status" value="1"/>
</dbReference>
<evidence type="ECO:0000256" key="1">
    <source>
        <dbReference type="ARBA" id="ARBA00004752"/>
    </source>
</evidence>
<evidence type="ECO:0000256" key="2">
    <source>
        <dbReference type="ARBA" id="ARBA00007090"/>
    </source>
</evidence>
<dbReference type="EMBL" id="NPDY01000009">
    <property type="protein sequence ID" value="PJZ69553.1"/>
    <property type="molecule type" value="Genomic_DNA"/>
</dbReference>
<evidence type="ECO:0000256" key="6">
    <source>
        <dbReference type="ARBA" id="ARBA00022676"/>
    </source>
</evidence>
<keyword evidence="4" id="KW-0121">Carboxypeptidase</keyword>
<keyword evidence="8" id="KW-0378">Hydrolase</keyword>
<dbReference type="PANTHER" id="PTHR32282">
    <property type="entry name" value="BINDING PROTEIN TRANSPEPTIDASE, PUTATIVE-RELATED"/>
    <property type="match status" value="1"/>
</dbReference>
<dbReference type="InterPro" id="IPR009647">
    <property type="entry name" value="PBP_C"/>
</dbReference>
<dbReference type="InterPro" id="IPR011815">
    <property type="entry name" value="PBP_1c"/>
</dbReference>
<dbReference type="InterPro" id="IPR023346">
    <property type="entry name" value="Lysozyme-like_dom_sf"/>
</dbReference>
<evidence type="ECO:0000256" key="10">
    <source>
        <dbReference type="ARBA" id="ARBA00044770"/>
    </source>
</evidence>
<evidence type="ECO:0000256" key="7">
    <source>
        <dbReference type="ARBA" id="ARBA00022679"/>
    </source>
</evidence>
<evidence type="ECO:0000259" key="13">
    <source>
        <dbReference type="Pfam" id="PF00912"/>
    </source>
</evidence>
<proteinExistence type="inferred from homology"/>
<feature type="domain" description="Penicillin-binding protein transpeptidase" evidence="12">
    <location>
        <begin position="310"/>
        <end position="557"/>
    </location>
</feature>
<gene>
    <name evidence="16" type="primary">pbpC</name>
    <name evidence="15" type="ORF">CH360_10610</name>
    <name evidence="16" type="ORF">CH373_15270</name>
</gene>
<comment type="caution">
    <text evidence="16">The sequence shown here is derived from an EMBL/GenBank/DDBJ whole genome shotgun (WGS) entry which is preliminary data.</text>
</comment>
<keyword evidence="5" id="KW-0645">Protease</keyword>